<evidence type="ECO:0000259" key="7">
    <source>
        <dbReference type="PROSITE" id="PS51462"/>
    </source>
</evidence>
<dbReference type="InterPro" id="IPR015797">
    <property type="entry name" value="NUDIX_hydrolase-like_dom_sf"/>
</dbReference>
<accession>A0A267MEA5</accession>
<dbReference type="SUPFAM" id="SSF55811">
    <property type="entry name" value="Nudix"/>
    <property type="match status" value="1"/>
</dbReference>
<dbReference type="Pfam" id="PF09297">
    <property type="entry name" value="Zn_ribbon_NUD"/>
    <property type="match status" value="1"/>
</dbReference>
<evidence type="ECO:0000256" key="6">
    <source>
        <dbReference type="ARBA" id="ARBA00023027"/>
    </source>
</evidence>
<keyword evidence="4" id="KW-0378">Hydrolase</keyword>
<dbReference type="InterPro" id="IPR049734">
    <property type="entry name" value="NudC-like_C"/>
</dbReference>
<dbReference type="PROSITE" id="PS51462">
    <property type="entry name" value="NUDIX"/>
    <property type="match status" value="1"/>
</dbReference>
<name>A0A267MEA5_9FIRM</name>
<dbReference type="PANTHER" id="PTHR11383:SF3">
    <property type="entry name" value="NAD(P)H PYROPHOSPHATASE NUDT13, MITOCHONDRIAL"/>
    <property type="match status" value="1"/>
</dbReference>
<comment type="cofactor">
    <cofactor evidence="1">
        <name>Mg(2+)</name>
        <dbReference type="ChEBI" id="CHEBI:18420"/>
    </cofactor>
</comment>
<protein>
    <recommendedName>
        <fullName evidence="2">NAD(+) diphosphatase</fullName>
        <ecNumber evidence="2">3.6.1.22</ecNumber>
    </recommendedName>
</protein>
<dbReference type="GO" id="GO:0046872">
    <property type="term" value="F:metal ion binding"/>
    <property type="evidence" value="ECO:0007669"/>
    <property type="project" value="UniProtKB-KW"/>
</dbReference>
<keyword evidence="9" id="KW-1185">Reference proteome</keyword>
<evidence type="ECO:0000256" key="3">
    <source>
        <dbReference type="ARBA" id="ARBA00022723"/>
    </source>
</evidence>
<dbReference type="PANTHER" id="PTHR11383">
    <property type="entry name" value="NUCLEOSIDE DIPHOSPHATE-LINKED MOIETY X MOTIF 13"/>
    <property type="match status" value="1"/>
</dbReference>
<organism evidence="8 9">
    <name type="scientific">Anaeromicrobium sediminis</name>
    <dbReference type="NCBI Taxonomy" id="1478221"/>
    <lineage>
        <taxon>Bacteria</taxon>
        <taxon>Bacillati</taxon>
        <taxon>Bacillota</taxon>
        <taxon>Clostridia</taxon>
        <taxon>Peptostreptococcales</taxon>
        <taxon>Thermotaleaceae</taxon>
        <taxon>Anaeromicrobium</taxon>
    </lineage>
</organism>
<dbReference type="Proteomes" id="UP000216024">
    <property type="component" value="Unassembled WGS sequence"/>
</dbReference>
<dbReference type="AlphaFoldDB" id="A0A267MEA5"/>
<keyword evidence="3" id="KW-0479">Metal-binding</keyword>
<dbReference type="Gene3D" id="3.90.79.10">
    <property type="entry name" value="Nucleoside Triphosphate Pyrophosphohydrolase"/>
    <property type="match status" value="1"/>
</dbReference>
<dbReference type="Gene3D" id="3.90.79.20">
    <property type="match status" value="1"/>
</dbReference>
<dbReference type="EC" id="3.6.1.22" evidence="2"/>
<dbReference type="GO" id="GO:0016787">
    <property type="term" value="F:hydrolase activity"/>
    <property type="evidence" value="ECO:0007669"/>
    <property type="project" value="UniProtKB-KW"/>
</dbReference>
<dbReference type="OrthoDB" id="9787476at2"/>
<keyword evidence="5" id="KW-0460">Magnesium</keyword>
<reference evidence="8 9" key="1">
    <citation type="submission" date="2017-06" db="EMBL/GenBank/DDBJ databases">
        <title>Draft genome sequence of anaerobic fermentative bacterium Anaeromicrobium sediminis DY2726D isolated from West Pacific Ocean sediments.</title>
        <authorList>
            <person name="Zeng X."/>
        </authorList>
    </citation>
    <scope>NUCLEOTIDE SEQUENCE [LARGE SCALE GENOMIC DNA]</scope>
    <source>
        <strain evidence="8 9">DY2726D</strain>
    </source>
</reference>
<dbReference type="InterPro" id="IPR015376">
    <property type="entry name" value="Znr_NADH_PPase"/>
</dbReference>
<dbReference type="InterPro" id="IPR020084">
    <property type="entry name" value="NUDIX_hydrolase_CS"/>
</dbReference>
<gene>
    <name evidence="8" type="ORF">CCE28_17715</name>
</gene>
<dbReference type="CDD" id="cd03429">
    <property type="entry name" value="NUDIX_NADH_pyrophosphatase_Nudt13"/>
    <property type="match status" value="1"/>
</dbReference>
<comment type="caution">
    <text evidence="8">The sequence shown here is derived from an EMBL/GenBank/DDBJ whole genome shotgun (WGS) entry which is preliminary data.</text>
</comment>
<dbReference type="Pfam" id="PF00293">
    <property type="entry name" value="NUDIX"/>
    <property type="match status" value="1"/>
</dbReference>
<dbReference type="FunFam" id="3.90.79.10:FF:000051">
    <property type="entry name" value="Probable NADH pyrophosphatase"/>
    <property type="match status" value="1"/>
</dbReference>
<keyword evidence="6" id="KW-0520">NAD</keyword>
<evidence type="ECO:0000256" key="2">
    <source>
        <dbReference type="ARBA" id="ARBA00012381"/>
    </source>
</evidence>
<evidence type="ECO:0000256" key="1">
    <source>
        <dbReference type="ARBA" id="ARBA00001946"/>
    </source>
</evidence>
<dbReference type="PROSITE" id="PS00893">
    <property type="entry name" value="NUDIX_BOX"/>
    <property type="match status" value="1"/>
</dbReference>
<dbReference type="NCBIfam" id="NF001299">
    <property type="entry name" value="PRK00241.1"/>
    <property type="match status" value="1"/>
</dbReference>
<evidence type="ECO:0000313" key="8">
    <source>
        <dbReference type="EMBL" id="PAB57889.1"/>
    </source>
</evidence>
<sequence>MRCMDMDKRRIYFIFNENNEILVNTSNKEILLPSDEHMKNLNISLNNMNLLIEKENEEFLFGKVEDLINLPKDFQFYRLISLIDLMGKEIYNLGSKALHLINWHNDYKYCSKCGTLVEEKKDERAKICPKCGLVNYPTISPAIITAVIKEDKLLLAHNTRFQNDMHSVIAGFVDPGETFEDCVRREVKEEVGIDVKNIKYFGNQPWPFPYSLMVAFTCEYEKGEIKVDGNEIDKANWYSVDNMPNVPSKGSVARELIDWFIENYK</sequence>
<dbReference type="InterPro" id="IPR000086">
    <property type="entry name" value="NUDIX_hydrolase_dom"/>
</dbReference>
<feature type="domain" description="Nudix hydrolase" evidence="7">
    <location>
        <begin position="134"/>
        <end position="261"/>
    </location>
</feature>
<evidence type="ECO:0000313" key="9">
    <source>
        <dbReference type="Proteomes" id="UP000216024"/>
    </source>
</evidence>
<evidence type="ECO:0000256" key="4">
    <source>
        <dbReference type="ARBA" id="ARBA00022801"/>
    </source>
</evidence>
<evidence type="ECO:0000256" key="5">
    <source>
        <dbReference type="ARBA" id="ARBA00022842"/>
    </source>
</evidence>
<proteinExistence type="predicted"/>
<dbReference type="EMBL" id="NIBG01000022">
    <property type="protein sequence ID" value="PAB57889.1"/>
    <property type="molecule type" value="Genomic_DNA"/>
</dbReference>